<proteinExistence type="predicted"/>
<dbReference type="AlphaFoldDB" id="A0AAN8IRN7"/>
<reference evidence="1 2" key="1">
    <citation type="submission" date="2019-10" db="EMBL/GenBank/DDBJ databases">
        <title>Assembly and Annotation for the nematode Trichostrongylus colubriformis.</title>
        <authorList>
            <person name="Martin J."/>
        </authorList>
    </citation>
    <scope>NUCLEOTIDE SEQUENCE [LARGE SCALE GENOMIC DNA]</scope>
    <source>
        <strain evidence="1">G859</strain>
        <tissue evidence="1">Whole worm</tissue>
    </source>
</reference>
<gene>
    <name evidence="1" type="ORF">GCK32_005267</name>
</gene>
<sequence length="112" mass="13269">MSDADGNENVDEVYDTPSVRSIVRPSDAALSEVASSLNTSKQRCRFYAHLLFSITHSLWLTFRKHRKVDRWGNHLLHEEDLYHQLRHLWIQPSIAEEIVNPYEIHHRNMLYD</sequence>
<evidence type="ECO:0000313" key="2">
    <source>
        <dbReference type="Proteomes" id="UP001331761"/>
    </source>
</evidence>
<name>A0AAN8IRN7_TRICO</name>
<organism evidence="1 2">
    <name type="scientific">Trichostrongylus colubriformis</name>
    <name type="common">Black scour worm</name>
    <dbReference type="NCBI Taxonomy" id="6319"/>
    <lineage>
        <taxon>Eukaryota</taxon>
        <taxon>Metazoa</taxon>
        <taxon>Ecdysozoa</taxon>
        <taxon>Nematoda</taxon>
        <taxon>Chromadorea</taxon>
        <taxon>Rhabditida</taxon>
        <taxon>Rhabditina</taxon>
        <taxon>Rhabditomorpha</taxon>
        <taxon>Strongyloidea</taxon>
        <taxon>Trichostrongylidae</taxon>
        <taxon>Trichostrongylus</taxon>
    </lineage>
</organism>
<dbReference type="EMBL" id="WIXE01002927">
    <property type="protein sequence ID" value="KAK5984404.1"/>
    <property type="molecule type" value="Genomic_DNA"/>
</dbReference>
<comment type="caution">
    <text evidence="1">The sequence shown here is derived from an EMBL/GenBank/DDBJ whole genome shotgun (WGS) entry which is preliminary data.</text>
</comment>
<evidence type="ECO:0000313" key="1">
    <source>
        <dbReference type="EMBL" id="KAK5984404.1"/>
    </source>
</evidence>
<keyword evidence="2" id="KW-1185">Reference proteome</keyword>
<protein>
    <submittedName>
        <fullName evidence="1">Uncharacterized protein</fullName>
    </submittedName>
</protein>
<accession>A0AAN8IRN7</accession>
<dbReference type="Proteomes" id="UP001331761">
    <property type="component" value="Unassembled WGS sequence"/>
</dbReference>